<protein>
    <recommendedName>
        <fullName evidence="5">2-dehydro-3-deoxy-phosphogluconate aldolase</fullName>
        <ecNumber evidence="5">4.1.2.14</ecNumber>
    </recommendedName>
</protein>
<dbReference type="RefSeq" id="WP_074632337.1">
    <property type="nucleotide sequence ID" value="NZ_CP066065.1"/>
</dbReference>
<dbReference type="InterPro" id="IPR031337">
    <property type="entry name" value="KDPG/KHG_AS_1"/>
</dbReference>
<organism evidence="9 10">
    <name type="scientific">Schaalia meyeri</name>
    <dbReference type="NCBI Taxonomy" id="52773"/>
    <lineage>
        <taxon>Bacteria</taxon>
        <taxon>Bacillati</taxon>
        <taxon>Actinomycetota</taxon>
        <taxon>Actinomycetes</taxon>
        <taxon>Actinomycetales</taxon>
        <taxon>Actinomycetaceae</taxon>
        <taxon>Schaalia</taxon>
    </lineage>
</organism>
<dbReference type="SUPFAM" id="SSF51569">
    <property type="entry name" value="Aldolase"/>
    <property type="match status" value="1"/>
</dbReference>
<name>A0AAP9Y7N8_9ACTO</name>
<dbReference type="Pfam" id="PF01081">
    <property type="entry name" value="Aldolase"/>
    <property type="match status" value="1"/>
</dbReference>
<dbReference type="GO" id="GO:0008675">
    <property type="term" value="F:2-dehydro-3-deoxy-phosphogluconate aldolase activity"/>
    <property type="evidence" value="ECO:0007669"/>
    <property type="project" value="UniProtKB-EC"/>
</dbReference>
<evidence type="ECO:0000256" key="3">
    <source>
        <dbReference type="ARBA" id="ARBA00006906"/>
    </source>
</evidence>
<evidence type="ECO:0000313" key="9">
    <source>
        <dbReference type="EMBL" id="QQC43620.1"/>
    </source>
</evidence>
<dbReference type="NCBIfam" id="TIGR01182">
    <property type="entry name" value="eda"/>
    <property type="match status" value="1"/>
</dbReference>
<dbReference type="PROSITE" id="PS00160">
    <property type="entry name" value="ALDOLASE_KDPG_KHG_2"/>
    <property type="match status" value="1"/>
</dbReference>
<dbReference type="PROSITE" id="PS00159">
    <property type="entry name" value="ALDOLASE_KDPG_KHG_1"/>
    <property type="match status" value="1"/>
</dbReference>
<keyword evidence="8" id="KW-0119">Carbohydrate metabolism</keyword>
<accession>A0AAP9Y7N8</accession>
<dbReference type="CDD" id="cd00452">
    <property type="entry name" value="KDPG_aldolase"/>
    <property type="match status" value="1"/>
</dbReference>
<comment type="catalytic activity">
    <reaction evidence="1">
        <text>2-dehydro-3-deoxy-6-phospho-D-gluconate = D-glyceraldehyde 3-phosphate + pyruvate</text>
        <dbReference type="Rhea" id="RHEA:17089"/>
        <dbReference type="ChEBI" id="CHEBI:15361"/>
        <dbReference type="ChEBI" id="CHEBI:57569"/>
        <dbReference type="ChEBI" id="CHEBI:59776"/>
        <dbReference type="EC" id="4.1.2.14"/>
    </reaction>
</comment>
<evidence type="ECO:0000256" key="2">
    <source>
        <dbReference type="ARBA" id="ARBA00004736"/>
    </source>
</evidence>
<dbReference type="PANTHER" id="PTHR30246:SF1">
    <property type="entry name" value="2-DEHYDRO-3-DEOXY-6-PHOSPHOGALACTONATE ALDOLASE-RELATED"/>
    <property type="match status" value="1"/>
</dbReference>
<dbReference type="PANTHER" id="PTHR30246">
    <property type="entry name" value="2-KETO-3-DEOXY-6-PHOSPHOGLUCONATE ALDOLASE"/>
    <property type="match status" value="1"/>
</dbReference>
<reference evidence="9 10" key="1">
    <citation type="submission" date="2020-12" db="EMBL/GenBank/DDBJ databases">
        <title>FDA dAtabase for Regulatory Grade micrObial Sequences (FDA-ARGOS): Supporting development and validation of Infectious Disease Dx tests.</title>
        <authorList>
            <person name="Sproer C."/>
            <person name="Gronow S."/>
            <person name="Severitt S."/>
            <person name="Schroder I."/>
            <person name="Tallon L."/>
            <person name="Sadzewicz L."/>
            <person name="Zhao X."/>
            <person name="Boylan J."/>
            <person name="Ott S."/>
            <person name="Bowen H."/>
            <person name="Vavikolanu K."/>
            <person name="Mehta A."/>
            <person name="Aluvathingal J."/>
            <person name="Nadendla S."/>
            <person name="Lowell S."/>
            <person name="Myers T."/>
            <person name="Yan Y."/>
            <person name="Sichtig H."/>
        </authorList>
    </citation>
    <scope>NUCLEOTIDE SEQUENCE [LARGE SCALE GENOMIC DNA]</scope>
    <source>
        <strain evidence="9 10">FDAARGOS_985</strain>
    </source>
</reference>
<evidence type="ECO:0000256" key="6">
    <source>
        <dbReference type="ARBA" id="ARBA00023239"/>
    </source>
</evidence>
<proteinExistence type="inferred from homology"/>
<dbReference type="AlphaFoldDB" id="A0AAP9Y7N8"/>
<dbReference type="EC" id="4.1.2.14" evidence="5"/>
<gene>
    <name evidence="9" type="primary">eda</name>
    <name evidence="9" type="ORF">I6H42_07500</name>
</gene>
<evidence type="ECO:0000256" key="7">
    <source>
        <dbReference type="ARBA" id="ARBA00023270"/>
    </source>
</evidence>
<sequence length="210" mass="21672">MRLDQILRANPVIPVVVVNDAQEGVDVGRALVAGGISTAEVTFRTAAAPDAIEAMNGIDGLVVGAGTVLNAHQAKRAIESGARYVVSPGFSADIVRTCQEAGVPALPGCSNASLIMAALAMGIDVVKFFPANILGGAGAIKAYSAVFPGLRFVPTGGVSPSLLPEYLRMPEIAACGGSWMVRRELVESRNWATITALSAEAVRIAKESGR</sequence>
<dbReference type="Gene3D" id="3.20.20.70">
    <property type="entry name" value="Aldolase class I"/>
    <property type="match status" value="1"/>
</dbReference>
<dbReference type="InterPro" id="IPR031338">
    <property type="entry name" value="KDPG/KHG_AS_2"/>
</dbReference>
<evidence type="ECO:0000256" key="4">
    <source>
        <dbReference type="ARBA" id="ARBA00011233"/>
    </source>
</evidence>
<comment type="pathway">
    <text evidence="2">Carbohydrate acid metabolism; 2-dehydro-3-deoxy-D-gluconate degradation; D-glyceraldehyde 3-phosphate and pyruvate from 2-dehydro-3-deoxy-D-gluconate: step 2/2.</text>
</comment>
<dbReference type="InterPro" id="IPR000887">
    <property type="entry name" value="Aldlse_KDPG_KHG"/>
</dbReference>
<evidence type="ECO:0000256" key="1">
    <source>
        <dbReference type="ARBA" id="ARBA00000654"/>
    </source>
</evidence>
<dbReference type="EMBL" id="CP066065">
    <property type="protein sequence ID" value="QQC43620.1"/>
    <property type="molecule type" value="Genomic_DNA"/>
</dbReference>
<keyword evidence="6 9" id="KW-0456">Lyase</keyword>
<dbReference type="InterPro" id="IPR013785">
    <property type="entry name" value="Aldolase_TIM"/>
</dbReference>
<comment type="subunit">
    <text evidence="4">Homotrimer.</text>
</comment>
<evidence type="ECO:0000313" key="10">
    <source>
        <dbReference type="Proteomes" id="UP000595220"/>
    </source>
</evidence>
<keyword evidence="7" id="KW-0704">Schiff base</keyword>
<dbReference type="Proteomes" id="UP000595220">
    <property type="component" value="Chromosome"/>
</dbReference>
<evidence type="ECO:0000256" key="5">
    <source>
        <dbReference type="ARBA" id="ARBA00013063"/>
    </source>
</evidence>
<evidence type="ECO:0000256" key="8">
    <source>
        <dbReference type="ARBA" id="ARBA00023277"/>
    </source>
</evidence>
<comment type="similarity">
    <text evidence="3">Belongs to the KHG/KDPG aldolase family.</text>
</comment>
<keyword evidence="10" id="KW-1185">Reference proteome</keyword>